<evidence type="ECO:0008006" key="4">
    <source>
        <dbReference type="Google" id="ProtNLM"/>
    </source>
</evidence>
<dbReference type="InterPro" id="IPR011049">
    <property type="entry name" value="Serralysin-like_metalloprot_C"/>
</dbReference>
<keyword evidence="1" id="KW-0106">Calcium</keyword>
<dbReference type="GO" id="GO:0005509">
    <property type="term" value="F:calcium ion binding"/>
    <property type="evidence" value="ECO:0007669"/>
    <property type="project" value="InterPro"/>
</dbReference>
<reference evidence="2 3" key="1">
    <citation type="journal article" date="2019" name="Microbiol. Resour. Announc.">
        <title>Complete Genome Sequence of Halomonas sulfidaeris Strain Esulfide1 Isolated from a Metal Sulfide Rock at a Depth of 2,200 Meters, Obtained Using Nanopore Sequencing.</title>
        <authorList>
            <person name="Saito M."/>
            <person name="Nishigata A."/>
            <person name="Galipon J."/>
            <person name="Arakawa K."/>
        </authorList>
    </citation>
    <scope>NUCLEOTIDE SEQUENCE [LARGE SCALE GENOMIC DNA]</scope>
    <source>
        <strain evidence="2 3">ATCC BAA-803</strain>
    </source>
</reference>
<protein>
    <recommendedName>
        <fullName evidence="4">Calcium-binding protein</fullName>
    </recommendedName>
</protein>
<evidence type="ECO:0000313" key="3">
    <source>
        <dbReference type="Proteomes" id="UP000320231"/>
    </source>
</evidence>
<dbReference type="InterPro" id="IPR001343">
    <property type="entry name" value="Hemolysn_Ca-bd"/>
</dbReference>
<dbReference type="Proteomes" id="UP000320231">
    <property type="component" value="Chromosome"/>
</dbReference>
<name>A0A455U452_9GAMM</name>
<proteinExistence type="predicted"/>
<dbReference type="KEGG" id="hsr:HSBAA_21860"/>
<gene>
    <name evidence="2" type="ORF">HSBAA_21860</name>
</gene>
<dbReference type="SUPFAM" id="SSF51120">
    <property type="entry name" value="beta-Roll"/>
    <property type="match status" value="2"/>
</dbReference>
<dbReference type="EMBL" id="AP019514">
    <property type="protein sequence ID" value="BBI60880.1"/>
    <property type="molecule type" value="Genomic_DNA"/>
</dbReference>
<dbReference type="PRINTS" id="PR00313">
    <property type="entry name" value="CABNDNGRPT"/>
</dbReference>
<sequence length="170" mass="17648">MLYGDDGDDRILGEDGNDFINAGAGDDTAFGGDGDDMFVAEAGDGDDTYYGDDMVGGSGNDTLDMSSITAAITADLGTGFMGRGSVSSSETGNDGLWGVENIVTGSGDDTITASRAVNVMDGGAGNDTFRFPLRRMRTAIPSWAFSRAIVSISVVWTRMAAQRGTKASPW</sequence>
<dbReference type="Pfam" id="PF00353">
    <property type="entry name" value="HemolysinCabind"/>
    <property type="match status" value="3"/>
</dbReference>
<accession>A0A455U452</accession>
<organism evidence="2 3">
    <name type="scientific">Vreelandella sulfidaeris</name>
    <dbReference type="NCBI Taxonomy" id="115553"/>
    <lineage>
        <taxon>Bacteria</taxon>
        <taxon>Pseudomonadati</taxon>
        <taxon>Pseudomonadota</taxon>
        <taxon>Gammaproteobacteria</taxon>
        <taxon>Oceanospirillales</taxon>
        <taxon>Halomonadaceae</taxon>
        <taxon>Vreelandella</taxon>
    </lineage>
</organism>
<evidence type="ECO:0000256" key="1">
    <source>
        <dbReference type="ARBA" id="ARBA00022837"/>
    </source>
</evidence>
<dbReference type="AlphaFoldDB" id="A0A455U452"/>
<dbReference type="Gene3D" id="2.150.10.10">
    <property type="entry name" value="Serralysin-like metalloprotease, C-terminal"/>
    <property type="match status" value="2"/>
</dbReference>
<evidence type="ECO:0000313" key="2">
    <source>
        <dbReference type="EMBL" id="BBI60880.1"/>
    </source>
</evidence>